<reference evidence="8" key="1">
    <citation type="journal article" date="2017" name="Genome Biol.">
        <title>Comparative genomics reveals high biological diversity and specific adaptations in the industrially and medically important fungal genus Aspergillus.</title>
        <authorList>
            <person name="de Vries R.P."/>
            <person name="Riley R."/>
            <person name="Wiebenga A."/>
            <person name="Aguilar-Osorio G."/>
            <person name="Amillis S."/>
            <person name="Uchima C.A."/>
            <person name="Anderluh G."/>
            <person name="Asadollahi M."/>
            <person name="Askin M."/>
            <person name="Barry K."/>
            <person name="Battaglia E."/>
            <person name="Bayram O."/>
            <person name="Benocci T."/>
            <person name="Braus-Stromeyer S.A."/>
            <person name="Caldana C."/>
            <person name="Canovas D."/>
            <person name="Cerqueira G.C."/>
            <person name="Chen F."/>
            <person name="Chen W."/>
            <person name="Choi C."/>
            <person name="Clum A."/>
            <person name="Dos Santos R.A."/>
            <person name="Damasio A.R."/>
            <person name="Diallinas G."/>
            <person name="Emri T."/>
            <person name="Fekete E."/>
            <person name="Flipphi M."/>
            <person name="Freyberg S."/>
            <person name="Gallo A."/>
            <person name="Gournas C."/>
            <person name="Habgood R."/>
            <person name="Hainaut M."/>
            <person name="Harispe M.L."/>
            <person name="Henrissat B."/>
            <person name="Hilden K.S."/>
            <person name="Hope R."/>
            <person name="Hossain A."/>
            <person name="Karabika E."/>
            <person name="Karaffa L."/>
            <person name="Karanyi Z."/>
            <person name="Krasevec N."/>
            <person name="Kuo A."/>
            <person name="Kusch H."/>
            <person name="LaButti K."/>
            <person name="Lagendijk E.L."/>
            <person name="Lapidus A."/>
            <person name="Levasseur A."/>
            <person name="Lindquist E."/>
            <person name="Lipzen A."/>
            <person name="Logrieco A.F."/>
            <person name="MacCabe A."/>
            <person name="Maekelae M.R."/>
            <person name="Malavazi I."/>
            <person name="Melin P."/>
            <person name="Meyer V."/>
            <person name="Mielnichuk N."/>
            <person name="Miskei M."/>
            <person name="Molnar A.P."/>
            <person name="Mule G."/>
            <person name="Ngan C.Y."/>
            <person name="Orejas M."/>
            <person name="Orosz E."/>
            <person name="Ouedraogo J.P."/>
            <person name="Overkamp K.M."/>
            <person name="Park H.-S."/>
            <person name="Perrone G."/>
            <person name="Piumi F."/>
            <person name="Punt P.J."/>
            <person name="Ram A.F."/>
            <person name="Ramon A."/>
            <person name="Rauscher S."/>
            <person name="Record E."/>
            <person name="Riano-Pachon D.M."/>
            <person name="Robert V."/>
            <person name="Roehrig J."/>
            <person name="Ruller R."/>
            <person name="Salamov A."/>
            <person name="Salih N.S."/>
            <person name="Samson R.A."/>
            <person name="Sandor E."/>
            <person name="Sanguinetti M."/>
            <person name="Schuetze T."/>
            <person name="Sepcic K."/>
            <person name="Shelest E."/>
            <person name="Sherlock G."/>
            <person name="Sophianopoulou V."/>
            <person name="Squina F.M."/>
            <person name="Sun H."/>
            <person name="Susca A."/>
            <person name="Todd R.B."/>
            <person name="Tsang A."/>
            <person name="Unkles S.E."/>
            <person name="van de Wiele N."/>
            <person name="van Rossen-Uffink D."/>
            <person name="Oliveira J.V."/>
            <person name="Vesth T.C."/>
            <person name="Visser J."/>
            <person name="Yu J.-H."/>
            <person name="Zhou M."/>
            <person name="Andersen M.R."/>
            <person name="Archer D.B."/>
            <person name="Baker S.E."/>
            <person name="Benoit I."/>
            <person name="Brakhage A.A."/>
            <person name="Braus G.H."/>
            <person name="Fischer R."/>
            <person name="Frisvad J.C."/>
            <person name="Goldman G.H."/>
            <person name="Houbraken J."/>
            <person name="Oakley B."/>
            <person name="Pocsi I."/>
            <person name="Scazzocchio C."/>
            <person name="Seiboth B."/>
            <person name="vanKuyk P.A."/>
            <person name="Wortman J."/>
            <person name="Dyer P.S."/>
            <person name="Grigoriev I.V."/>
        </authorList>
    </citation>
    <scope>NUCLEOTIDE SEQUENCE [LARGE SCALE GENOMIC DNA]</scope>
    <source>
        <strain evidence="8">CBS 593.65</strain>
    </source>
</reference>
<dbReference type="PANTHER" id="PTHR15549:SF30">
    <property type="entry name" value="MID2 DOMAIN-CONTAINING PROTEIN"/>
    <property type="match status" value="1"/>
</dbReference>
<dbReference type="OrthoDB" id="4770059at2759"/>
<evidence type="ECO:0000256" key="6">
    <source>
        <dbReference type="SAM" id="Phobius"/>
    </source>
</evidence>
<evidence type="ECO:0000313" key="7">
    <source>
        <dbReference type="EMBL" id="OJJ61388.1"/>
    </source>
</evidence>
<protein>
    <recommendedName>
        <fullName evidence="9">Mid2 domain-containing protein</fullName>
    </recommendedName>
</protein>
<comment type="subcellular location">
    <subcellularLocation>
        <location evidence="1">Membrane</location>
        <topology evidence="1">Single-pass membrane protein</topology>
    </subcellularLocation>
</comment>
<dbReference type="PANTHER" id="PTHR15549">
    <property type="entry name" value="PAIRED IMMUNOGLOBULIN-LIKE TYPE 2 RECEPTOR"/>
    <property type="match status" value="1"/>
</dbReference>
<dbReference type="RefSeq" id="XP_040705194.1">
    <property type="nucleotide sequence ID" value="XM_040850382.1"/>
</dbReference>
<feature type="region of interest" description="Disordered" evidence="5">
    <location>
        <begin position="163"/>
        <end position="209"/>
    </location>
</feature>
<proteinExistence type="predicted"/>
<dbReference type="GeneID" id="63766455"/>
<sequence>MVIINETSTQFSMDAVFTPPSPCSTSWTYEPEGANNVESGLIIQNAATFASSCFPSSFDQVGRMQGSLIYSPGWCPKGYTSADVAIDGAVTTAICCLSDFGYTTEVLEYGGGGSDTYAGCTSIFPKGSSTIVPVRERTTATRVIGPVTMWAQPITVALESSDSSLFVPPTSSTLSVARETSTSPTPSPSPTDDTPSASDSTETPSGGQLSTSAGIGIGVGVGVGGFAVLAAVGLWLWRSRKVKQKREQDETVMSSSGYTQPDLPYHGAVKESPPVLGEMDGSNGGHDRRRSVRYELG</sequence>
<keyword evidence="8" id="KW-1185">Reference proteome</keyword>
<feature type="compositionally biased region" description="Low complexity" evidence="5">
    <location>
        <begin position="180"/>
        <end position="205"/>
    </location>
</feature>
<evidence type="ECO:0000256" key="5">
    <source>
        <dbReference type="SAM" id="MobiDB-lite"/>
    </source>
</evidence>
<evidence type="ECO:0000313" key="8">
    <source>
        <dbReference type="Proteomes" id="UP000184356"/>
    </source>
</evidence>
<keyword evidence="2 6" id="KW-0812">Transmembrane</keyword>
<accession>A0A1L9TPT6</accession>
<dbReference type="GO" id="GO:0071944">
    <property type="term" value="C:cell periphery"/>
    <property type="evidence" value="ECO:0007669"/>
    <property type="project" value="UniProtKB-ARBA"/>
</dbReference>
<dbReference type="AlphaFoldDB" id="A0A1L9TPT6"/>
<organism evidence="7 8">
    <name type="scientific">Aspergillus sydowii CBS 593.65</name>
    <dbReference type="NCBI Taxonomy" id="1036612"/>
    <lineage>
        <taxon>Eukaryota</taxon>
        <taxon>Fungi</taxon>
        <taxon>Dikarya</taxon>
        <taxon>Ascomycota</taxon>
        <taxon>Pezizomycotina</taxon>
        <taxon>Eurotiomycetes</taxon>
        <taxon>Eurotiomycetidae</taxon>
        <taxon>Eurotiales</taxon>
        <taxon>Aspergillaceae</taxon>
        <taxon>Aspergillus</taxon>
        <taxon>Aspergillus subgen. Nidulantes</taxon>
    </lineage>
</organism>
<evidence type="ECO:0000256" key="4">
    <source>
        <dbReference type="ARBA" id="ARBA00023136"/>
    </source>
</evidence>
<dbReference type="Proteomes" id="UP000184356">
    <property type="component" value="Unassembled WGS sequence"/>
</dbReference>
<dbReference type="VEuPathDB" id="FungiDB:ASPSYDRAFT_67207"/>
<dbReference type="EMBL" id="KV878584">
    <property type="protein sequence ID" value="OJJ61388.1"/>
    <property type="molecule type" value="Genomic_DNA"/>
</dbReference>
<dbReference type="InterPro" id="IPR051694">
    <property type="entry name" value="Immunoregulatory_rcpt-like"/>
</dbReference>
<feature type="transmembrane region" description="Helical" evidence="6">
    <location>
        <begin position="213"/>
        <end position="237"/>
    </location>
</feature>
<evidence type="ECO:0000256" key="1">
    <source>
        <dbReference type="ARBA" id="ARBA00004167"/>
    </source>
</evidence>
<name>A0A1L9TPT6_9EURO</name>
<evidence type="ECO:0000256" key="2">
    <source>
        <dbReference type="ARBA" id="ARBA00022692"/>
    </source>
</evidence>
<feature type="compositionally biased region" description="Polar residues" evidence="5">
    <location>
        <begin position="163"/>
        <end position="179"/>
    </location>
</feature>
<gene>
    <name evidence="7" type="ORF">ASPSYDRAFT_67207</name>
</gene>
<keyword evidence="4 6" id="KW-0472">Membrane</keyword>
<evidence type="ECO:0000256" key="3">
    <source>
        <dbReference type="ARBA" id="ARBA00022989"/>
    </source>
</evidence>
<keyword evidence="3 6" id="KW-1133">Transmembrane helix</keyword>
<evidence type="ECO:0008006" key="9">
    <source>
        <dbReference type="Google" id="ProtNLM"/>
    </source>
</evidence>
<dbReference type="GO" id="GO:0016020">
    <property type="term" value="C:membrane"/>
    <property type="evidence" value="ECO:0007669"/>
    <property type="project" value="UniProtKB-SubCell"/>
</dbReference>
<feature type="region of interest" description="Disordered" evidence="5">
    <location>
        <begin position="245"/>
        <end position="297"/>
    </location>
</feature>